<evidence type="ECO:0000313" key="3">
    <source>
        <dbReference type="Proteomes" id="UP000254771"/>
    </source>
</evidence>
<dbReference type="AlphaFoldDB" id="A0A370DKN1"/>
<keyword evidence="3" id="KW-1185">Reference proteome</keyword>
<proteinExistence type="predicted"/>
<evidence type="ECO:0000256" key="1">
    <source>
        <dbReference type="SAM" id="MobiDB-lite"/>
    </source>
</evidence>
<comment type="caution">
    <text evidence="2">The sequence shown here is derived from an EMBL/GenBank/DDBJ whole genome shotgun (WGS) entry which is preliminary data.</text>
</comment>
<feature type="region of interest" description="Disordered" evidence="1">
    <location>
        <begin position="1"/>
        <end position="48"/>
    </location>
</feature>
<accession>A0A370DKN1</accession>
<feature type="compositionally biased region" description="Polar residues" evidence="1">
    <location>
        <begin position="12"/>
        <end position="24"/>
    </location>
</feature>
<evidence type="ECO:0000313" key="2">
    <source>
        <dbReference type="EMBL" id="RDH85130.1"/>
    </source>
</evidence>
<dbReference type="EMBL" id="QFXE01000014">
    <property type="protein sequence ID" value="RDH85130.1"/>
    <property type="molecule type" value="Genomic_DNA"/>
</dbReference>
<dbReference type="Proteomes" id="UP000254771">
    <property type="component" value="Unassembled WGS sequence"/>
</dbReference>
<sequence>MVNPVNGDKPITLTTGSSLPSNRTAAKDQEEAGETPAKAQGAEPTATDVQVDGARQLFELEQSRPEGALETPEQARSLLDQVLERLGTTPQTVMQAQTGNASAALANLLLAPQ</sequence>
<protein>
    <submittedName>
        <fullName evidence="2">Uncharacterized protein</fullName>
    </submittedName>
</protein>
<name>A0A370DKN1_9GAMM</name>
<organism evidence="2 3">
    <name type="scientific">endosymbiont of Escarpia spicata</name>
    <dbReference type="NCBI Taxonomy" id="2200908"/>
    <lineage>
        <taxon>Bacteria</taxon>
        <taxon>Pseudomonadati</taxon>
        <taxon>Pseudomonadota</taxon>
        <taxon>Gammaproteobacteria</taxon>
        <taxon>sulfur-oxidizing symbionts</taxon>
    </lineage>
</organism>
<reference evidence="2 3" key="1">
    <citation type="journal article" date="2018" name="ISME J.">
        <title>Endosymbiont genomes yield clues of tubeworm success.</title>
        <authorList>
            <person name="Li Y."/>
            <person name="Liles M.R."/>
            <person name="Halanych K.M."/>
        </authorList>
    </citation>
    <scope>NUCLEOTIDE SEQUENCE [LARGE SCALE GENOMIC DNA]</scope>
    <source>
        <strain evidence="2">A1462</strain>
    </source>
</reference>
<gene>
    <name evidence="2" type="ORF">DIZ78_12005</name>
</gene>